<proteinExistence type="predicted"/>
<evidence type="ECO:0000313" key="1">
    <source>
        <dbReference type="EMBL" id="CAA9386894.1"/>
    </source>
</evidence>
<gene>
    <name evidence="1" type="ORF">AVDCRST_MAG01-01-287</name>
</gene>
<protein>
    <submittedName>
        <fullName evidence="1">Uncharacterized protein</fullName>
    </submittedName>
</protein>
<dbReference type="AlphaFoldDB" id="A0A6J4NFH6"/>
<reference evidence="1" key="1">
    <citation type="submission" date="2020-02" db="EMBL/GenBank/DDBJ databases">
        <authorList>
            <person name="Meier V. D."/>
        </authorList>
    </citation>
    <scope>NUCLEOTIDE SEQUENCE</scope>
    <source>
        <strain evidence="1">AVDCRST_MAG01</strain>
    </source>
</reference>
<name>A0A6J4NFH6_9ACTN</name>
<accession>A0A6J4NFH6</accession>
<organism evidence="1">
    <name type="scientific">uncultured Rubrobacteraceae bacterium</name>
    <dbReference type="NCBI Taxonomy" id="349277"/>
    <lineage>
        <taxon>Bacteria</taxon>
        <taxon>Bacillati</taxon>
        <taxon>Actinomycetota</taxon>
        <taxon>Rubrobacteria</taxon>
        <taxon>Rubrobacterales</taxon>
        <taxon>Rubrobacteraceae</taxon>
        <taxon>environmental samples</taxon>
    </lineage>
</organism>
<sequence>MEEDANGIAERVSKTGATEQEARILRHLDEAGRLFYELPDLTQTDRQTCAGHVSALVRVLASRVAEREHPEGWFFSEGHADR</sequence>
<dbReference type="EMBL" id="CADCUW010000044">
    <property type="protein sequence ID" value="CAA9386894.1"/>
    <property type="molecule type" value="Genomic_DNA"/>
</dbReference>